<proteinExistence type="predicted"/>
<evidence type="ECO:0000313" key="2">
    <source>
        <dbReference type="EMBL" id="GMT01932.1"/>
    </source>
</evidence>
<dbReference type="AlphaFoldDB" id="A0AAV5U6B6"/>
<feature type="compositionally biased region" description="Low complexity" evidence="1">
    <location>
        <begin position="442"/>
        <end position="479"/>
    </location>
</feature>
<comment type="caution">
    <text evidence="2">The sequence shown here is derived from an EMBL/GenBank/DDBJ whole genome shotgun (WGS) entry which is preliminary data.</text>
</comment>
<dbReference type="EMBL" id="BTSX01000005">
    <property type="protein sequence ID" value="GMT01932.1"/>
    <property type="molecule type" value="Genomic_DNA"/>
</dbReference>
<organism evidence="2 3">
    <name type="scientific">Pristionchus entomophagus</name>
    <dbReference type="NCBI Taxonomy" id="358040"/>
    <lineage>
        <taxon>Eukaryota</taxon>
        <taxon>Metazoa</taxon>
        <taxon>Ecdysozoa</taxon>
        <taxon>Nematoda</taxon>
        <taxon>Chromadorea</taxon>
        <taxon>Rhabditida</taxon>
        <taxon>Rhabditina</taxon>
        <taxon>Diplogasteromorpha</taxon>
        <taxon>Diplogasteroidea</taxon>
        <taxon>Neodiplogasteridae</taxon>
        <taxon>Pristionchus</taxon>
    </lineage>
</organism>
<sequence length="585" mass="63772">MDLADIPAAAAFLGAEQPSASAAESSRADASSSATTRQHDDHSDAVMGSDPNTTAVSATTALLNAAHLYPAYTPATPIGHDPNTTMAQHYYAQNMASFANVGMPFVPVYGLNMFSAPHAATFLPAYGGAPPLSVYDLDASALQNQIAAQFTQATPQQQRTYYEDIRQQLDTATSELSDDQKQALLRIDPSLSFSMKPLELDGNVNVDDSASPMTKKSVKRRGSGGTPAATKKSKKSKASSGEPVAECCLINEETPGGSSSSTPTPRATPRGRPPGAAARAATASGVLLTPSGKKLSMTPQAEEMRARKAKMTWPKGTFLVRLQDVRVRNGRDHIWLVDNHQLLQRYNNESGSIRVDGTRVYHKTDRYTGWLCHEGFHYFPLFDQKHVLRSDGDTVTVLFPDEADLQQAIDYQEQEKARRAAERKETEPNIRPLPPSIRDKPAQLALMQQQAQQQQQQRAHQTPSTSSSTLSMRSSQMMPAGGGGEQMMMMGMSSSYHQPVFSVSPSCSLTTSGDPHLMPSTSRGFGMPVMPSLSRQDYWERKEEGVCMMMMMGDDDIIDTGRPPKKEETDYEYGDLADLVYSGMP</sequence>
<feature type="region of interest" description="Disordered" evidence="1">
    <location>
        <begin position="414"/>
        <end position="486"/>
    </location>
</feature>
<feature type="region of interest" description="Disordered" evidence="1">
    <location>
        <begin position="15"/>
        <end position="51"/>
    </location>
</feature>
<protein>
    <submittedName>
        <fullName evidence="2">Uncharacterized protein</fullName>
    </submittedName>
</protein>
<feature type="region of interest" description="Disordered" evidence="1">
    <location>
        <begin position="200"/>
        <end position="299"/>
    </location>
</feature>
<feature type="compositionally biased region" description="Basic and acidic residues" evidence="1">
    <location>
        <begin position="414"/>
        <end position="428"/>
    </location>
</feature>
<dbReference type="Proteomes" id="UP001432027">
    <property type="component" value="Unassembled WGS sequence"/>
</dbReference>
<feature type="compositionally biased region" description="Low complexity" evidence="1">
    <location>
        <begin position="19"/>
        <end position="34"/>
    </location>
</feature>
<gene>
    <name evidence="2" type="ORF">PENTCL1PPCAC_24106</name>
</gene>
<evidence type="ECO:0000313" key="3">
    <source>
        <dbReference type="Proteomes" id="UP001432027"/>
    </source>
</evidence>
<feature type="compositionally biased region" description="Low complexity" evidence="1">
    <location>
        <begin position="254"/>
        <end position="285"/>
    </location>
</feature>
<name>A0AAV5U6B6_9BILA</name>
<accession>A0AAV5U6B6</accession>
<reference evidence="2" key="1">
    <citation type="submission" date="2023-10" db="EMBL/GenBank/DDBJ databases">
        <title>Genome assembly of Pristionchus species.</title>
        <authorList>
            <person name="Yoshida K."/>
            <person name="Sommer R.J."/>
        </authorList>
    </citation>
    <scope>NUCLEOTIDE SEQUENCE</scope>
    <source>
        <strain evidence="2">RS0144</strain>
    </source>
</reference>
<keyword evidence="3" id="KW-1185">Reference proteome</keyword>
<evidence type="ECO:0000256" key="1">
    <source>
        <dbReference type="SAM" id="MobiDB-lite"/>
    </source>
</evidence>